<reference evidence="2 3" key="1">
    <citation type="submission" date="2021-12" db="EMBL/GenBank/DDBJ databases">
        <title>Sinirhodobacter sp. WL0062 is a bacterium isolated from seawater.</title>
        <authorList>
            <person name="Wang L."/>
            <person name="He W."/>
            <person name="Zhang D.-F."/>
        </authorList>
    </citation>
    <scope>NUCLEOTIDE SEQUENCE [LARGE SCALE GENOMIC DNA]</scope>
    <source>
        <strain evidence="2 3">WL0062</strain>
    </source>
</reference>
<evidence type="ECO:0000256" key="1">
    <source>
        <dbReference type="SAM" id="SignalP"/>
    </source>
</evidence>
<proteinExistence type="predicted"/>
<sequence length="145" mass="16225">MPLKRVVLFASLIVGMTACVAEDTPRHEPQPPTFSIPTAKPPETTKECIRAAFYALPRTNPDEIPIDFRDMPGGWKSIVVQYTNNSGDIFTILLDRRDETSWSQITHENKVLSLYGQDILLITNDFFPLAPSRTVPLIPLIKACA</sequence>
<dbReference type="RefSeq" id="WP_233675325.1">
    <property type="nucleotide sequence ID" value="NZ_JAJUOS010000001.1"/>
</dbReference>
<evidence type="ECO:0008006" key="4">
    <source>
        <dbReference type="Google" id="ProtNLM"/>
    </source>
</evidence>
<dbReference type="PROSITE" id="PS51257">
    <property type="entry name" value="PROKAR_LIPOPROTEIN"/>
    <property type="match status" value="1"/>
</dbReference>
<evidence type="ECO:0000313" key="2">
    <source>
        <dbReference type="EMBL" id="MCE5972322.1"/>
    </source>
</evidence>
<accession>A0ABS8YR06</accession>
<dbReference type="Proteomes" id="UP001521181">
    <property type="component" value="Unassembled WGS sequence"/>
</dbReference>
<comment type="caution">
    <text evidence="2">The sequence shown here is derived from an EMBL/GenBank/DDBJ whole genome shotgun (WGS) entry which is preliminary data.</text>
</comment>
<keyword evidence="3" id="KW-1185">Reference proteome</keyword>
<evidence type="ECO:0000313" key="3">
    <source>
        <dbReference type="Proteomes" id="UP001521181"/>
    </source>
</evidence>
<name>A0ABS8YR06_9RHOB</name>
<dbReference type="EMBL" id="JAJUOS010000001">
    <property type="protein sequence ID" value="MCE5972322.1"/>
    <property type="molecule type" value="Genomic_DNA"/>
</dbReference>
<organism evidence="2 3">
    <name type="scientific">Rhodobacter flavimaris</name>
    <dbReference type="NCBI Taxonomy" id="2907145"/>
    <lineage>
        <taxon>Bacteria</taxon>
        <taxon>Pseudomonadati</taxon>
        <taxon>Pseudomonadota</taxon>
        <taxon>Alphaproteobacteria</taxon>
        <taxon>Rhodobacterales</taxon>
        <taxon>Rhodobacter group</taxon>
        <taxon>Rhodobacter</taxon>
    </lineage>
</organism>
<feature type="signal peptide" evidence="1">
    <location>
        <begin position="1"/>
        <end position="21"/>
    </location>
</feature>
<protein>
    <recommendedName>
        <fullName evidence="4">Lipoprotein</fullName>
    </recommendedName>
</protein>
<feature type="chain" id="PRO_5046269377" description="Lipoprotein" evidence="1">
    <location>
        <begin position="22"/>
        <end position="145"/>
    </location>
</feature>
<gene>
    <name evidence="2" type="ORF">LZA78_02295</name>
</gene>
<keyword evidence="1" id="KW-0732">Signal</keyword>